<dbReference type="RefSeq" id="WP_007320933.1">
    <property type="nucleotide sequence ID" value="NZ_BAEE01000021.1"/>
</dbReference>
<protein>
    <recommendedName>
        <fullName evidence="5">Lipoprotein</fullName>
    </recommendedName>
</protein>
<dbReference type="OrthoDB" id="4710763at2"/>
<reference evidence="3 4" key="1">
    <citation type="submission" date="2011-11" db="EMBL/GenBank/DDBJ databases">
        <title>Whole genome shotgun sequence of Gordonia araii NBRC 100433.</title>
        <authorList>
            <person name="Yoshida Y."/>
            <person name="Hosoyama A."/>
            <person name="Tsuchikane K."/>
            <person name="Katsumata H."/>
            <person name="Yamazaki S."/>
            <person name="Fujita N."/>
        </authorList>
    </citation>
    <scope>NUCLEOTIDE SEQUENCE [LARGE SCALE GENOMIC DNA]</scope>
    <source>
        <strain evidence="3 4">NBRC 100433</strain>
    </source>
</reference>
<keyword evidence="4" id="KW-1185">Reference proteome</keyword>
<comment type="caution">
    <text evidence="3">The sequence shown here is derived from an EMBL/GenBank/DDBJ whole genome shotgun (WGS) entry which is preliminary data.</text>
</comment>
<dbReference type="AlphaFoldDB" id="G7GZ31"/>
<organism evidence="3 4">
    <name type="scientific">Gordonia araii NBRC 100433</name>
    <dbReference type="NCBI Taxonomy" id="1073574"/>
    <lineage>
        <taxon>Bacteria</taxon>
        <taxon>Bacillati</taxon>
        <taxon>Actinomycetota</taxon>
        <taxon>Actinomycetes</taxon>
        <taxon>Mycobacteriales</taxon>
        <taxon>Gordoniaceae</taxon>
        <taxon>Gordonia</taxon>
    </lineage>
</organism>
<feature type="region of interest" description="Disordered" evidence="1">
    <location>
        <begin position="149"/>
        <end position="190"/>
    </location>
</feature>
<evidence type="ECO:0008006" key="5">
    <source>
        <dbReference type="Google" id="ProtNLM"/>
    </source>
</evidence>
<feature type="chain" id="PRO_5039420026" description="Lipoprotein" evidence="2">
    <location>
        <begin position="21"/>
        <end position="285"/>
    </location>
</feature>
<dbReference type="STRING" id="1073574.GOARA_021_00930"/>
<proteinExistence type="predicted"/>
<evidence type="ECO:0000256" key="1">
    <source>
        <dbReference type="SAM" id="MobiDB-lite"/>
    </source>
</evidence>
<keyword evidence="2" id="KW-0732">Signal</keyword>
<sequence length="285" mass="30796">MATALVGAVIATAVSTVTSAAADADAPPCAAQMQRAADVKRQIDAHNAQPHVFVLPSQQAQYNAYNVRAQQLNSARDAARAAFLACANAMTELGAGRDISRPNQEQLDRLRNAAGQIPPGYRVPPPPPLPAGRIVSAPRELDALYRELRRNNPPKNYSGSLQNTSRPRVGDPDPAFPPGSGVKIGRKTNGDPMVSPDHIVPLARLVYLPGFTRLSPESMYYVSRAPANLQWLSRRANSAKNSDSSARVQGADPAWVKSQRQLEDQVQQKLTDLISRLLRSEGKTP</sequence>
<gene>
    <name evidence="3" type="ORF">GOARA_021_00930</name>
</gene>
<evidence type="ECO:0000313" key="3">
    <source>
        <dbReference type="EMBL" id="GAB08856.1"/>
    </source>
</evidence>
<evidence type="ECO:0000256" key="2">
    <source>
        <dbReference type="SAM" id="SignalP"/>
    </source>
</evidence>
<dbReference type="Proteomes" id="UP000035088">
    <property type="component" value="Unassembled WGS sequence"/>
</dbReference>
<evidence type="ECO:0000313" key="4">
    <source>
        <dbReference type="Proteomes" id="UP000035088"/>
    </source>
</evidence>
<feature type="signal peptide" evidence="2">
    <location>
        <begin position="1"/>
        <end position="20"/>
    </location>
</feature>
<dbReference type="EMBL" id="BAEE01000021">
    <property type="protein sequence ID" value="GAB08856.1"/>
    <property type="molecule type" value="Genomic_DNA"/>
</dbReference>
<name>G7GZ31_9ACTN</name>
<accession>G7GZ31</accession>
<feature type="compositionally biased region" description="Polar residues" evidence="1">
    <location>
        <begin position="153"/>
        <end position="166"/>
    </location>
</feature>